<dbReference type="EMBL" id="AP017368">
    <property type="protein sequence ID" value="BAV92458.1"/>
    <property type="molecule type" value="Genomic_DNA"/>
</dbReference>
<dbReference type="InterPro" id="IPR000653">
    <property type="entry name" value="DegT/StrS_aminotransferase"/>
</dbReference>
<dbReference type="PANTHER" id="PTHR30244:SF34">
    <property type="entry name" value="DTDP-4-AMINO-4,6-DIDEOXYGALACTOSE TRANSAMINASE"/>
    <property type="match status" value="1"/>
</dbReference>
<reference evidence="5 6" key="1">
    <citation type="journal article" date="2017" name="ISME J.">
        <title>Genome of 'Ca. Desulfovibrio trichonymphae', an H2-oxidizing bacterium in a tripartite symbiotic system within a protist cell in the termite gut.</title>
        <authorList>
            <person name="Kuwahara H."/>
            <person name="Yuki M."/>
            <person name="Izawa K."/>
            <person name="Ohkuma M."/>
            <person name="Hongoh Y."/>
        </authorList>
    </citation>
    <scope>NUCLEOTIDE SEQUENCE [LARGE SCALE GENOMIC DNA]</scope>
    <source>
        <strain evidence="5 6">Rs-N31</strain>
    </source>
</reference>
<organism evidence="5 6">
    <name type="scientific">Candidatus Desulfovibrio trichonymphae</name>
    <dbReference type="NCBI Taxonomy" id="1725232"/>
    <lineage>
        <taxon>Bacteria</taxon>
        <taxon>Pseudomonadati</taxon>
        <taxon>Thermodesulfobacteriota</taxon>
        <taxon>Desulfovibrionia</taxon>
        <taxon>Desulfovibrionales</taxon>
        <taxon>Desulfovibrionaceae</taxon>
        <taxon>Desulfovibrio</taxon>
    </lineage>
</organism>
<dbReference type="KEGG" id="dtr:RSDT_0946"/>
<dbReference type="PIRSF" id="PIRSF000390">
    <property type="entry name" value="PLP_StrS"/>
    <property type="match status" value="1"/>
</dbReference>
<dbReference type="CDD" id="cd00616">
    <property type="entry name" value="AHBA_syn"/>
    <property type="match status" value="1"/>
</dbReference>
<dbReference type="GO" id="GO:0030170">
    <property type="term" value="F:pyridoxal phosphate binding"/>
    <property type="evidence" value="ECO:0007669"/>
    <property type="project" value="TreeGrafter"/>
</dbReference>
<gene>
    <name evidence="5" type="ORF">RSDT_0946</name>
</gene>
<dbReference type="RefSeq" id="WP_096400016.1">
    <property type="nucleotide sequence ID" value="NZ_AP017368.1"/>
</dbReference>
<dbReference type="InterPro" id="IPR015422">
    <property type="entry name" value="PyrdxlP-dep_Trfase_small"/>
</dbReference>
<dbReference type="AlphaFoldDB" id="A0A1J1DRI9"/>
<dbReference type="Gene3D" id="3.40.640.10">
    <property type="entry name" value="Type I PLP-dependent aspartate aminotransferase-like (Major domain)"/>
    <property type="match status" value="1"/>
</dbReference>
<dbReference type="OrthoDB" id="9766188at2"/>
<dbReference type="Proteomes" id="UP000242645">
    <property type="component" value="Chromosome"/>
</dbReference>
<evidence type="ECO:0000256" key="2">
    <source>
        <dbReference type="PIRSR" id="PIRSR000390-1"/>
    </source>
</evidence>
<dbReference type="PANTHER" id="PTHR30244">
    <property type="entry name" value="TRANSAMINASE"/>
    <property type="match status" value="1"/>
</dbReference>
<feature type="active site" description="Proton acceptor" evidence="2">
    <location>
        <position position="188"/>
    </location>
</feature>
<dbReference type="InterPro" id="IPR015424">
    <property type="entry name" value="PyrdxlP-dep_Trfase"/>
</dbReference>
<keyword evidence="3 4" id="KW-0663">Pyridoxal phosphate</keyword>
<evidence type="ECO:0000256" key="4">
    <source>
        <dbReference type="RuleBase" id="RU004508"/>
    </source>
</evidence>
<dbReference type="Pfam" id="PF01041">
    <property type="entry name" value="DegT_DnrJ_EryC1"/>
    <property type="match status" value="1"/>
</dbReference>
<evidence type="ECO:0000313" key="6">
    <source>
        <dbReference type="Proteomes" id="UP000242645"/>
    </source>
</evidence>
<sequence>METKINFSGRSIRYTEEEIAVVVEAMRCADPLTQGRHMREFERCFAHYQNVAEGSCFTVMNGCSALEISAQLCRFRPGDELVIPAHTFTASAYPYVKRGVRLVWADVDRRTRVVTAESIEAALTPNTKAVVVVHLYGYIADMPEIAALCRERGLILIEDAAQAVGAEVAGKKSGSFGDMGIFSFHSHKNLTTLGEGGMLYVRDPALAAVVPALRHNGHCDYAFERPDYWKPAMGNVDIPTLDGEALMPNNYCLGEVECALGAKLLERIDQINDEKRVRALYFIDALAGFQELEFHRVDSRRHNYHLLAARMTTGPDMRDRFIRAMAFEKGVKCVVQYIPLNRYGFYRRLGYGEASCPCGDDFFDSMVSFPFQHWLSNEDLNYMLTATREVLCSLHGAEK</sequence>
<dbReference type="GO" id="GO:0008483">
    <property type="term" value="F:transaminase activity"/>
    <property type="evidence" value="ECO:0007669"/>
    <property type="project" value="UniProtKB-KW"/>
</dbReference>
<dbReference type="GO" id="GO:0000271">
    <property type="term" value="P:polysaccharide biosynthetic process"/>
    <property type="evidence" value="ECO:0007669"/>
    <property type="project" value="TreeGrafter"/>
</dbReference>
<evidence type="ECO:0000256" key="3">
    <source>
        <dbReference type="PIRSR" id="PIRSR000390-2"/>
    </source>
</evidence>
<keyword evidence="5" id="KW-0032">Aminotransferase</keyword>
<keyword evidence="6" id="KW-1185">Reference proteome</keyword>
<feature type="modified residue" description="N6-(pyridoxal phosphate)lysine" evidence="3">
    <location>
        <position position="188"/>
    </location>
</feature>
<name>A0A1J1DRI9_9BACT</name>
<comment type="similarity">
    <text evidence="1 4">Belongs to the DegT/DnrJ/EryC1 family.</text>
</comment>
<proteinExistence type="inferred from homology"/>
<protein>
    <submittedName>
        <fullName evidence="5">SpsC-like aminotransferase putatively involved in cell wall biogenesis</fullName>
    </submittedName>
</protein>
<dbReference type="Gene3D" id="3.90.1150.10">
    <property type="entry name" value="Aspartate Aminotransferase, domain 1"/>
    <property type="match status" value="1"/>
</dbReference>
<dbReference type="SUPFAM" id="SSF53383">
    <property type="entry name" value="PLP-dependent transferases"/>
    <property type="match status" value="1"/>
</dbReference>
<keyword evidence="5" id="KW-0808">Transferase</keyword>
<evidence type="ECO:0000256" key="1">
    <source>
        <dbReference type="ARBA" id="ARBA00037999"/>
    </source>
</evidence>
<accession>A0A1J1DRI9</accession>
<dbReference type="InterPro" id="IPR015421">
    <property type="entry name" value="PyrdxlP-dep_Trfase_major"/>
</dbReference>
<evidence type="ECO:0000313" key="5">
    <source>
        <dbReference type="EMBL" id="BAV92458.1"/>
    </source>
</evidence>